<accession>A0A5C6FFQ1</accession>
<name>A0A5C6FFQ1_9PLAN</name>
<evidence type="ECO:0000313" key="1">
    <source>
        <dbReference type="EMBL" id="TWU59587.1"/>
    </source>
</evidence>
<proteinExistence type="predicted"/>
<protein>
    <submittedName>
        <fullName evidence="1">Uncharacterized protein</fullName>
    </submittedName>
</protein>
<comment type="caution">
    <text evidence="1">The sequence shown here is derived from an EMBL/GenBank/DDBJ whole genome shotgun (WGS) entry which is preliminary data.</text>
</comment>
<reference evidence="1 2" key="1">
    <citation type="submission" date="2019-02" db="EMBL/GenBank/DDBJ databases">
        <title>Deep-cultivation of Planctomycetes and their phenomic and genomic characterization uncovers novel biology.</title>
        <authorList>
            <person name="Wiegand S."/>
            <person name="Jogler M."/>
            <person name="Boedeker C."/>
            <person name="Pinto D."/>
            <person name="Vollmers J."/>
            <person name="Rivas-Marin E."/>
            <person name="Kohn T."/>
            <person name="Peeters S.H."/>
            <person name="Heuer A."/>
            <person name="Rast P."/>
            <person name="Oberbeckmann S."/>
            <person name="Bunk B."/>
            <person name="Jeske O."/>
            <person name="Meyerdierks A."/>
            <person name="Storesund J.E."/>
            <person name="Kallscheuer N."/>
            <person name="Luecker S."/>
            <person name="Lage O.M."/>
            <person name="Pohl T."/>
            <person name="Merkel B.J."/>
            <person name="Hornburger P."/>
            <person name="Mueller R.-W."/>
            <person name="Bruemmer F."/>
            <person name="Labrenz M."/>
            <person name="Spormann A.M."/>
            <person name="Op Den Camp H."/>
            <person name="Overmann J."/>
            <person name="Amann R."/>
            <person name="Jetten M.S.M."/>
            <person name="Mascher T."/>
            <person name="Medema M.H."/>
            <person name="Devos D.P."/>
            <person name="Kaster A.-K."/>
            <person name="Ovreas L."/>
            <person name="Rohde M."/>
            <person name="Galperin M.Y."/>
            <person name="Jogler C."/>
        </authorList>
    </citation>
    <scope>NUCLEOTIDE SEQUENCE [LARGE SCALE GENOMIC DNA]</scope>
    <source>
        <strain evidence="1 2">V7</strain>
    </source>
</reference>
<dbReference type="EMBL" id="SJPZ01000005">
    <property type="protein sequence ID" value="TWU59587.1"/>
    <property type="molecule type" value="Genomic_DNA"/>
</dbReference>
<evidence type="ECO:0000313" key="2">
    <source>
        <dbReference type="Proteomes" id="UP000316476"/>
    </source>
</evidence>
<gene>
    <name evidence="1" type="ORF">V7x_54970</name>
</gene>
<dbReference type="AlphaFoldDB" id="A0A5C6FFQ1"/>
<sequence>MPKPNASKGRDNEPTQLVASLHFSIGHVEQCSPERENHPVDVRMGRFLDDRLDGKGGAFFRPHEKFNNYARESGVRRVRWSVFSAPGQDVDDLFDAATDNGKRLISLWRNVYGLFVGRGGPPEDDAGVVEGYAWEHFALRDGSLGVAIEIIREENVDFDRPPCFSRGTMRIRAAWEAASPQEREAFIASLKANDWNALAPTVRSDALALLAKDISSDVLAASFTTATQRDFEMKLKESNPKRASKNLLGKRDGHSSDQAFINRVNDQFRKYAGTRPPTEVKLEIVDLVREAEARGFTLLFEDQPVTITASKRGDAETYRINIRLRGSGKGVYLASTFPPIDSCRLTGSMGPVTVPGARVG</sequence>
<dbReference type="Proteomes" id="UP000316476">
    <property type="component" value="Unassembled WGS sequence"/>
</dbReference>
<organism evidence="1 2">
    <name type="scientific">Crateriforma conspicua</name>
    <dbReference type="NCBI Taxonomy" id="2527996"/>
    <lineage>
        <taxon>Bacteria</taxon>
        <taxon>Pseudomonadati</taxon>
        <taxon>Planctomycetota</taxon>
        <taxon>Planctomycetia</taxon>
        <taxon>Planctomycetales</taxon>
        <taxon>Planctomycetaceae</taxon>
        <taxon>Crateriforma</taxon>
    </lineage>
</organism>